<dbReference type="Proteomes" id="UP000321393">
    <property type="component" value="Unassembled WGS sequence"/>
</dbReference>
<proteinExistence type="predicted"/>
<organism evidence="3 4">
    <name type="scientific">Cucumis melo var. makuwa</name>
    <name type="common">Oriental melon</name>
    <dbReference type="NCBI Taxonomy" id="1194695"/>
    <lineage>
        <taxon>Eukaryota</taxon>
        <taxon>Viridiplantae</taxon>
        <taxon>Streptophyta</taxon>
        <taxon>Embryophyta</taxon>
        <taxon>Tracheophyta</taxon>
        <taxon>Spermatophyta</taxon>
        <taxon>Magnoliopsida</taxon>
        <taxon>eudicotyledons</taxon>
        <taxon>Gunneridae</taxon>
        <taxon>Pentapetalae</taxon>
        <taxon>rosids</taxon>
        <taxon>fabids</taxon>
        <taxon>Cucurbitales</taxon>
        <taxon>Cucurbitaceae</taxon>
        <taxon>Benincaseae</taxon>
        <taxon>Cucumis</taxon>
    </lineage>
</organism>
<reference evidence="3 4" key="1">
    <citation type="submission" date="2019-08" db="EMBL/GenBank/DDBJ databases">
        <title>Draft genome sequences of two oriental melons (Cucumis melo L. var makuwa).</title>
        <authorList>
            <person name="Kwon S.-Y."/>
        </authorList>
    </citation>
    <scope>NUCLEOTIDE SEQUENCE [LARGE SCALE GENOMIC DNA]</scope>
    <source>
        <strain evidence="4">cv. SW 3</strain>
        <tissue evidence="3">Leaf</tissue>
    </source>
</reference>
<feature type="domain" description="DUF4216" evidence="1">
    <location>
        <begin position="143"/>
        <end position="190"/>
    </location>
</feature>
<gene>
    <name evidence="3" type="ORF">E6C27_scaffold316G001480</name>
</gene>
<comment type="caution">
    <text evidence="3">The sequence shown here is derived from an EMBL/GenBank/DDBJ whole genome shotgun (WGS) entry which is preliminary data.</text>
</comment>
<evidence type="ECO:0000313" key="3">
    <source>
        <dbReference type="EMBL" id="KAA0045367.1"/>
    </source>
</evidence>
<dbReference type="Pfam" id="PF02992">
    <property type="entry name" value="Transposase_21"/>
    <property type="match status" value="1"/>
</dbReference>
<evidence type="ECO:0000313" key="4">
    <source>
        <dbReference type="Proteomes" id="UP000321393"/>
    </source>
</evidence>
<dbReference type="OrthoDB" id="1878503at2759"/>
<dbReference type="InterPro" id="IPR004242">
    <property type="entry name" value="Transposase_21"/>
</dbReference>
<dbReference type="Pfam" id="PF13960">
    <property type="entry name" value="DUF4218"/>
    <property type="match status" value="1"/>
</dbReference>
<accession>A0A5A7TU55</accession>
<name>A0A5A7TU55_CUCMM</name>
<dbReference type="AlphaFoldDB" id="A0A5A7TU55"/>
<dbReference type="InterPro" id="IPR025452">
    <property type="entry name" value="DUF4218"/>
</dbReference>
<sequence length="433" mass="49582">MSPLIPGPRSLGKEIDLYLQPLIEELKELWTFGGGVQKSIRHVSYAWVIDCRLGYGVEYPSYDIDAIFQRTTCGVEYVRNKARPGGSIAEACVMNESNTFCSRYLIGIETRFTRDERNDDTIIEDEIIGEFEIFKQKVRSLDVKKIQRTHDELGYKSLNMSRFWFVEEHVILATQAHQVFYLDDPKNGSNRKVIQVVQNKRIWDVSEVDDVENEDLKCTMSFPHTNFLETDAMFLEFADNLDNLVGGLSSVGDNFAWSSFQPSTTPTLKRRAQCRLLELECYVAANGRISMTIALGTEKPISPYAVRFSHAIGVFLCLISIIKQCMLTTCKEFEGDCHRHFKKYNDLEEARANPPHLLNSCPSLPQKVIIHSLWMRYARRCWVDDRLLKKPWLETQAEGCKTRSASSSTTSCPQSTVELQLQAKLDQAMQQIE</sequence>
<protein>
    <submittedName>
        <fullName evidence="3">CACTA en-spm transposon protein</fullName>
    </submittedName>
</protein>
<feature type="domain" description="DUF4218" evidence="2">
    <location>
        <begin position="75"/>
        <end position="118"/>
    </location>
</feature>
<evidence type="ECO:0000259" key="2">
    <source>
        <dbReference type="Pfam" id="PF13960"/>
    </source>
</evidence>
<dbReference type="PANTHER" id="PTHR48258">
    <property type="entry name" value="DUF4218 DOMAIN-CONTAINING PROTEIN-RELATED"/>
    <property type="match status" value="1"/>
</dbReference>
<dbReference type="EMBL" id="SSTE01014625">
    <property type="protein sequence ID" value="KAA0045367.1"/>
    <property type="molecule type" value="Genomic_DNA"/>
</dbReference>
<dbReference type="InterPro" id="IPR025312">
    <property type="entry name" value="DUF4216"/>
</dbReference>
<dbReference type="PANTHER" id="PTHR48258:SF6">
    <property type="entry name" value="LEUCINE-RICH REPEAT DOMAIN, L DOMAIN-CONTAINING PROTEIN"/>
    <property type="match status" value="1"/>
</dbReference>
<evidence type="ECO:0000259" key="1">
    <source>
        <dbReference type="Pfam" id="PF13952"/>
    </source>
</evidence>
<dbReference type="Pfam" id="PF13952">
    <property type="entry name" value="DUF4216"/>
    <property type="match status" value="1"/>
</dbReference>